<sequence length="193" mass="22852">MEEQDITNFLMLKYYESQNSVINQQIQQIVLNQYKIANKEYYQQAAEKTILNDDFDEQSNSFDTDSSEKSLGKQEEPQNQLNQVQEEQYQNILSPFTSQRQNFNIIDQFIYEEISKLTADAINKQRAVSKCNQFCQTDLQIQKQEQGTQKSVQNVNQSNQTETAVNKFVRQPKQRKQLQPVQFLIMIEKRYKK</sequence>
<comment type="caution">
    <text evidence="2">The sequence shown here is derived from an EMBL/GenBank/DDBJ whole genome shotgun (WGS) entry which is preliminary data.</text>
</comment>
<protein>
    <submittedName>
        <fullName evidence="2">Hypothetical_protein</fullName>
    </submittedName>
</protein>
<feature type="compositionally biased region" description="Basic and acidic residues" evidence="1">
    <location>
        <begin position="66"/>
        <end position="76"/>
    </location>
</feature>
<evidence type="ECO:0000313" key="2">
    <source>
        <dbReference type="EMBL" id="CAL6033246.1"/>
    </source>
</evidence>
<keyword evidence="3" id="KW-1185">Reference proteome</keyword>
<evidence type="ECO:0000313" key="3">
    <source>
        <dbReference type="Proteomes" id="UP001642409"/>
    </source>
</evidence>
<organism evidence="2 3">
    <name type="scientific">Hexamita inflata</name>
    <dbReference type="NCBI Taxonomy" id="28002"/>
    <lineage>
        <taxon>Eukaryota</taxon>
        <taxon>Metamonada</taxon>
        <taxon>Diplomonadida</taxon>
        <taxon>Hexamitidae</taxon>
        <taxon>Hexamitinae</taxon>
        <taxon>Hexamita</taxon>
    </lineage>
</organism>
<reference evidence="2 3" key="1">
    <citation type="submission" date="2024-07" db="EMBL/GenBank/DDBJ databases">
        <authorList>
            <person name="Akdeniz Z."/>
        </authorList>
    </citation>
    <scope>NUCLEOTIDE SEQUENCE [LARGE SCALE GENOMIC DNA]</scope>
</reference>
<accession>A0ABP1JAE3</accession>
<proteinExistence type="predicted"/>
<gene>
    <name evidence="2" type="ORF">HINF_LOCUS34873</name>
</gene>
<dbReference type="Proteomes" id="UP001642409">
    <property type="component" value="Unassembled WGS sequence"/>
</dbReference>
<name>A0ABP1JAE3_9EUKA</name>
<evidence type="ECO:0000256" key="1">
    <source>
        <dbReference type="SAM" id="MobiDB-lite"/>
    </source>
</evidence>
<dbReference type="EMBL" id="CAXDID020000125">
    <property type="protein sequence ID" value="CAL6033246.1"/>
    <property type="molecule type" value="Genomic_DNA"/>
</dbReference>
<feature type="region of interest" description="Disordered" evidence="1">
    <location>
        <begin position="56"/>
        <end position="81"/>
    </location>
</feature>